<evidence type="ECO:0000259" key="1">
    <source>
        <dbReference type="Pfam" id="PF00326"/>
    </source>
</evidence>
<dbReference type="InterPro" id="IPR050585">
    <property type="entry name" value="Xaa-Pro_dipeptidyl-ppase/CocE"/>
</dbReference>
<gene>
    <name evidence="2" type="ORF">HIJ39_19710</name>
</gene>
<dbReference type="Pfam" id="PF00326">
    <property type="entry name" value="Peptidase_S9"/>
    <property type="match status" value="1"/>
</dbReference>
<dbReference type="PANTHER" id="PTHR43056:SF5">
    <property type="entry name" value="PEPTIDASE S9 PROLYL OLIGOPEPTIDASE CATALYTIC DOMAIN-CONTAINING PROTEIN"/>
    <property type="match status" value="1"/>
</dbReference>
<evidence type="ECO:0000313" key="2">
    <source>
        <dbReference type="EMBL" id="NMP24545.1"/>
    </source>
</evidence>
<sequence length="581" mass="64180">MSRVPSVAPFGTWQSPISAHLAVERTVHFVEAESDAGHIYWIEERAQEDGRAVVMHESPDGSVHELPPPWSARSSVYGQGGGAITIHQGILYFVAAHDQRIYRVSPGLSPVPVTAEGPVRFGGLVSDPHHNRLIAVREVLTGGRWRCALVSIDSDPSQPWGRPLLEGGKRLSRVALSPDGTTIAWIQWPESQDPRSSSALMKAAVGDDGGLSNPMVVSHTEEESVGQPLWSPDNHLFFLSDKNGWWNLYEWDGGMSRPVTALHSDFGDAGLPLAQQTYTFLNAERLIAAYWLDGRAKLVSIDRKSREMSHLPSPFSAIFHLKAANQGVLVLAAQDQVPGTVSWLNISSQRYRTVRRAPVLPVDEGEIAVAEPVTFPLDNRQLGHAFYYPPRSADYIPPEGEDPPVIVRLHPRSQGRSDVRFLPEVHFWTTRGFAVVDFNYRGSTGYGRAYRIPSANPMHDLGALIRFLARHHKADCERVILHGFEEAAALIMKPSTSGRGFRTGSIMAEDGPPTDAACDLPMLWITPNAIQTLGAVPDVGTPTEHLNGRAQWQQRVLESQLRLYAQVLGIRLPLTVRHPRH</sequence>
<feature type="domain" description="Peptidase S9 prolyl oligopeptidase catalytic" evidence="1">
    <location>
        <begin position="424"/>
        <end position="483"/>
    </location>
</feature>
<dbReference type="Proteomes" id="UP000533476">
    <property type="component" value="Unassembled WGS sequence"/>
</dbReference>
<dbReference type="InterPro" id="IPR001375">
    <property type="entry name" value="Peptidase_S9_cat"/>
</dbReference>
<organism evidence="2 3">
    <name type="scientific">Sulfobacillus harzensis</name>
    <dbReference type="NCBI Taxonomy" id="2729629"/>
    <lineage>
        <taxon>Bacteria</taxon>
        <taxon>Bacillati</taxon>
        <taxon>Bacillota</taxon>
        <taxon>Clostridia</taxon>
        <taxon>Eubacteriales</taxon>
        <taxon>Clostridiales Family XVII. Incertae Sedis</taxon>
        <taxon>Sulfobacillus</taxon>
    </lineage>
</organism>
<protein>
    <submittedName>
        <fullName evidence="2">Prolyl oligopeptidase family serine peptidase</fullName>
    </submittedName>
</protein>
<dbReference type="AlphaFoldDB" id="A0A7Y0Q4L6"/>
<name>A0A7Y0Q4L6_9FIRM</name>
<dbReference type="PANTHER" id="PTHR43056">
    <property type="entry name" value="PEPTIDASE S9 PROLYL OLIGOPEPTIDASE"/>
    <property type="match status" value="1"/>
</dbReference>
<dbReference type="GO" id="GO:0008236">
    <property type="term" value="F:serine-type peptidase activity"/>
    <property type="evidence" value="ECO:0007669"/>
    <property type="project" value="InterPro"/>
</dbReference>
<proteinExistence type="predicted"/>
<comment type="caution">
    <text evidence="2">The sequence shown here is derived from an EMBL/GenBank/DDBJ whole genome shotgun (WGS) entry which is preliminary data.</text>
</comment>
<dbReference type="InterPro" id="IPR011042">
    <property type="entry name" value="6-blade_b-propeller_TolB-like"/>
</dbReference>
<dbReference type="SUPFAM" id="SSF82171">
    <property type="entry name" value="DPP6 N-terminal domain-like"/>
    <property type="match status" value="1"/>
</dbReference>
<dbReference type="SUPFAM" id="SSF53474">
    <property type="entry name" value="alpha/beta-Hydrolases"/>
    <property type="match status" value="1"/>
</dbReference>
<keyword evidence="3" id="KW-1185">Reference proteome</keyword>
<reference evidence="2 3" key="1">
    <citation type="submission" date="2020-04" db="EMBL/GenBank/DDBJ databases">
        <authorList>
            <person name="Zhang R."/>
            <person name="Schippers A."/>
        </authorList>
    </citation>
    <scope>NUCLEOTIDE SEQUENCE [LARGE SCALE GENOMIC DNA]</scope>
    <source>
        <strain evidence="2 3">DSM 109850</strain>
    </source>
</reference>
<dbReference type="Gene3D" id="2.120.10.30">
    <property type="entry name" value="TolB, C-terminal domain"/>
    <property type="match status" value="1"/>
</dbReference>
<dbReference type="EMBL" id="JABBVZ010000120">
    <property type="protein sequence ID" value="NMP24545.1"/>
    <property type="molecule type" value="Genomic_DNA"/>
</dbReference>
<accession>A0A7Y0Q4L6</accession>
<evidence type="ECO:0000313" key="3">
    <source>
        <dbReference type="Proteomes" id="UP000533476"/>
    </source>
</evidence>
<dbReference type="InterPro" id="IPR029058">
    <property type="entry name" value="AB_hydrolase_fold"/>
</dbReference>
<dbReference type="GO" id="GO:0006508">
    <property type="term" value="P:proteolysis"/>
    <property type="evidence" value="ECO:0007669"/>
    <property type="project" value="InterPro"/>
</dbReference>
<dbReference type="RefSeq" id="WP_169102755.1">
    <property type="nucleotide sequence ID" value="NZ_JABBVZ010000120.1"/>
</dbReference>
<dbReference type="Gene3D" id="3.40.50.1820">
    <property type="entry name" value="alpha/beta hydrolase"/>
    <property type="match status" value="1"/>
</dbReference>